<dbReference type="EMBL" id="JAJAUY010000002">
    <property type="protein sequence ID" value="MCB5177925.1"/>
    <property type="molecule type" value="Genomic_DNA"/>
</dbReference>
<evidence type="ECO:0000256" key="1">
    <source>
        <dbReference type="SAM" id="MobiDB-lite"/>
    </source>
</evidence>
<dbReference type="RefSeq" id="WP_226724329.1">
    <property type="nucleotide sequence ID" value="NZ_JAJAUY010000002.1"/>
</dbReference>
<reference evidence="2 3" key="1">
    <citation type="submission" date="2021-10" db="EMBL/GenBank/DDBJ databases">
        <title>Streptomyces sp. strain SMC 277, a novel streptomycete isolated from soil.</title>
        <authorList>
            <person name="Chanama M."/>
        </authorList>
    </citation>
    <scope>NUCLEOTIDE SEQUENCE [LARGE SCALE GENOMIC DNA]</scope>
    <source>
        <strain evidence="2 3">SMC 277</strain>
    </source>
</reference>
<dbReference type="Proteomes" id="UP001199054">
    <property type="component" value="Unassembled WGS sequence"/>
</dbReference>
<gene>
    <name evidence="2" type="ORF">LG632_00750</name>
</gene>
<keyword evidence="3" id="KW-1185">Reference proteome</keyword>
<proteinExistence type="predicted"/>
<organism evidence="2 3">
    <name type="scientific">Streptomyces antimicrobicus</name>
    <dbReference type="NCBI Taxonomy" id="2883108"/>
    <lineage>
        <taxon>Bacteria</taxon>
        <taxon>Bacillati</taxon>
        <taxon>Actinomycetota</taxon>
        <taxon>Actinomycetes</taxon>
        <taxon>Kitasatosporales</taxon>
        <taxon>Streptomycetaceae</taxon>
        <taxon>Streptomyces</taxon>
    </lineage>
</organism>
<sequence length="54" mass="5717">MQTHSAGEEKLHLPAGEDAIAAAREELRTHLPSDAAYSKPHAFEAGGGNAVLRH</sequence>
<feature type="region of interest" description="Disordered" evidence="1">
    <location>
        <begin position="33"/>
        <end position="54"/>
    </location>
</feature>
<evidence type="ECO:0000313" key="3">
    <source>
        <dbReference type="Proteomes" id="UP001199054"/>
    </source>
</evidence>
<feature type="compositionally biased region" description="Gly residues" evidence="1">
    <location>
        <begin position="45"/>
        <end position="54"/>
    </location>
</feature>
<protein>
    <submittedName>
        <fullName evidence="2">Uncharacterized protein</fullName>
    </submittedName>
</protein>
<evidence type="ECO:0000313" key="2">
    <source>
        <dbReference type="EMBL" id="MCB5177925.1"/>
    </source>
</evidence>
<name>A0ABS8B031_9ACTN</name>
<comment type="caution">
    <text evidence="2">The sequence shown here is derived from an EMBL/GenBank/DDBJ whole genome shotgun (WGS) entry which is preliminary data.</text>
</comment>
<accession>A0ABS8B031</accession>